<feature type="region of interest" description="Disordered" evidence="8">
    <location>
        <begin position="1"/>
        <end position="26"/>
    </location>
</feature>
<dbReference type="InterPro" id="IPR001054">
    <property type="entry name" value="A/G_cyclase"/>
</dbReference>
<proteinExistence type="predicted"/>
<feature type="region of interest" description="Disordered" evidence="8">
    <location>
        <begin position="735"/>
        <end position="775"/>
    </location>
</feature>
<dbReference type="SUPFAM" id="SSF57903">
    <property type="entry name" value="FYVE/PHD zinc finger"/>
    <property type="match status" value="1"/>
</dbReference>
<keyword evidence="2" id="KW-0547">Nucleotide-binding</keyword>
<dbReference type="GO" id="GO:0004016">
    <property type="term" value="F:adenylate cyclase activity"/>
    <property type="evidence" value="ECO:0007669"/>
    <property type="project" value="TreeGrafter"/>
</dbReference>
<evidence type="ECO:0008006" key="13">
    <source>
        <dbReference type="Google" id="ProtNLM"/>
    </source>
</evidence>
<dbReference type="Proteomes" id="UP000792063">
    <property type="component" value="Unassembled WGS sequence"/>
</dbReference>
<evidence type="ECO:0000256" key="1">
    <source>
        <dbReference type="ARBA" id="ARBA00022723"/>
    </source>
</evidence>
<dbReference type="GO" id="GO:0009190">
    <property type="term" value="P:cyclic nucleotide biosynthetic process"/>
    <property type="evidence" value="ECO:0007669"/>
    <property type="project" value="InterPro"/>
</dbReference>
<feature type="compositionally biased region" description="Low complexity" evidence="8">
    <location>
        <begin position="755"/>
        <end position="767"/>
    </location>
</feature>
<evidence type="ECO:0000259" key="9">
    <source>
        <dbReference type="PROSITE" id="PS50125"/>
    </source>
</evidence>
<dbReference type="SUPFAM" id="SSF55073">
    <property type="entry name" value="Nucleotide cyclase"/>
    <property type="match status" value="2"/>
</dbReference>
<feature type="compositionally biased region" description="Acidic residues" evidence="8">
    <location>
        <begin position="1711"/>
        <end position="1728"/>
    </location>
</feature>
<dbReference type="Pfam" id="PF00211">
    <property type="entry name" value="Guanylate_cyc"/>
    <property type="match status" value="2"/>
</dbReference>
<dbReference type="InterPro" id="IPR017455">
    <property type="entry name" value="Znf_FYVE-rel"/>
</dbReference>
<evidence type="ECO:0000259" key="10">
    <source>
        <dbReference type="PROSITE" id="PS50178"/>
    </source>
</evidence>
<evidence type="ECO:0000313" key="11">
    <source>
        <dbReference type="EMBL" id="KAG2524725.1"/>
    </source>
</evidence>
<dbReference type="PROSITE" id="PS50178">
    <property type="entry name" value="ZF_FYVE"/>
    <property type="match status" value="1"/>
</dbReference>
<feature type="domain" description="Guanylate cyclase" evidence="9">
    <location>
        <begin position="312"/>
        <end position="440"/>
    </location>
</feature>
<evidence type="ECO:0000256" key="2">
    <source>
        <dbReference type="ARBA" id="ARBA00022741"/>
    </source>
</evidence>
<dbReference type="InterPro" id="IPR029787">
    <property type="entry name" value="Nucleotide_cyclase"/>
</dbReference>
<dbReference type="GO" id="GO:0005524">
    <property type="term" value="F:ATP binding"/>
    <property type="evidence" value="ECO:0007669"/>
    <property type="project" value="UniProtKB-KW"/>
</dbReference>
<feature type="compositionally biased region" description="Basic and acidic residues" evidence="8">
    <location>
        <begin position="1936"/>
        <end position="1948"/>
    </location>
</feature>
<keyword evidence="4" id="KW-0862">Zinc</keyword>
<feature type="compositionally biased region" description="Acidic residues" evidence="8">
    <location>
        <begin position="1408"/>
        <end position="1430"/>
    </location>
</feature>
<feature type="region of interest" description="Disordered" evidence="8">
    <location>
        <begin position="827"/>
        <end position="865"/>
    </location>
</feature>
<feature type="compositionally biased region" description="Acidic residues" evidence="8">
    <location>
        <begin position="735"/>
        <end position="745"/>
    </location>
</feature>
<evidence type="ECO:0000313" key="12">
    <source>
        <dbReference type="Proteomes" id="UP000792063"/>
    </source>
</evidence>
<dbReference type="PANTHER" id="PTHR16305">
    <property type="entry name" value="TESTICULAR SOLUBLE ADENYLYL CYCLASE"/>
    <property type="match status" value="1"/>
</dbReference>
<keyword evidence="1" id="KW-0479">Metal-binding</keyword>
<evidence type="ECO:0000256" key="6">
    <source>
        <dbReference type="PROSITE-ProRule" id="PRU00091"/>
    </source>
</evidence>
<dbReference type="PANTHER" id="PTHR16305:SF28">
    <property type="entry name" value="GUANYLATE CYCLASE DOMAIN-CONTAINING PROTEIN"/>
    <property type="match status" value="1"/>
</dbReference>
<dbReference type="GO" id="GO:0035556">
    <property type="term" value="P:intracellular signal transduction"/>
    <property type="evidence" value="ECO:0007669"/>
    <property type="project" value="InterPro"/>
</dbReference>
<evidence type="ECO:0000256" key="7">
    <source>
        <dbReference type="SAM" id="Coils"/>
    </source>
</evidence>
<dbReference type="SMART" id="SM00044">
    <property type="entry name" value="CYCc"/>
    <property type="match status" value="1"/>
</dbReference>
<feature type="compositionally biased region" description="Acidic residues" evidence="8">
    <location>
        <begin position="1390"/>
        <end position="1402"/>
    </location>
</feature>
<evidence type="ECO:0000256" key="4">
    <source>
        <dbReference type="ARBA" id="ARBA00022833"/>
    </source>
</evidence>
<feature type="compositionally biased region" description="Acidic residues" evidence="8">
    <location>
        <begin position="1844"/>
        <end position="1855"/>
    </location>
</feature>
<dbReference type="EMBL" id="JPWU03000147">
    <property type="protein sequence ID" value="KAG2524725.1"/>
    <property type="molecule type" value="Genomic_DNA"/>
</dbReference>
<feature type="domain" description="Guanylate cyclase" evidence="9">
    <location>
        <begin position="73"/>
        <end position="214"/>
    </location>
</feature>
<dbReference type="InterPro" id="IPR011011">
    <property type="entry name" value="Znf_FYVE_PHD"/>
</dbReference>
<evidence type="ECO:0000256" key="5">
    <source>
        <dbReference type="ARBA" id="ARBA00022840"/>
    </source>
</evidence>
<feature type="compositionally biased region" description="Polar residues" evidence="8">
    <location>
        <begin position="833"/>
        <end position="852"/>
    </location>
</feature>
<dbReference type="GO" id="GO:0008270">
    <property type="term" value="F:zinc ion binding"/>
    <property type="evidence" value="ECO:0007669"/>
    <property type="project" value="UniProtKB-KW"/>
</dbReference>
<keyword evidence="7" id="KW-0175">Coiled coil</keyword>
<feature type="compositionally biased region" description="Basic and acidic residues" evidence="8">
    <location>
        <begin position="853"/>
        <end position="865"/>
    </location>
</feature>
<sequence>MVEHAVVMIPKTPDNSEEEARKGARDRLSSGMLRKELDMRLTAYLPAVVRRHLERQDMTQALPMPTTHRTMVVSMFADVSGFTAMTESLAARGPVGAEDLAKHLNSYFEQLLRLVSSAGGDVFKFAGDAMLIFWPESKEDTMDSLLRRALQCALRIQSHLHQAELARGVVLSVKVGVGIGEATIAHLGGESDGATTRIEYVAVGPALEQAFSAEHQAEAGDVICSSECWERVNTYFDGTPVQSHGGDEGDHGSGFHKVTSVSMPVKICSRRPSFTRHDALLHKRMKQYVSRAVWPYLDAHDEFWGSELRDVTVLFINLGFSEQDLAQMLGAKELQRLQDAFAKVQKCVYDYEGTINKFLVDDKGSTVIAAFGLPPVTHENDPVRGILASLAICAALGNTDLKASVGITTGTALCGVVGHQGNRREYTVLGDIVNLSARLMQRAKSEGGGVITDAPTKIYTQDVLHFEDRLEIMVKGKNESIKIHRPYPRMSILLDYHLIQQPSRKVIKASSLRPAEALAGRVGRANALSVVSRAAPMQNLMENMHRVQLRDAQRRLSLRADRQRLPAEVLVESESFEKVRTSLLEKCSHLNPFAPGGAFVLEGDIGVGKTVLLRSALASPEAGDYQVFVGTASPFSTRKPYAIWSELITRAARELSECEPSNGVIAQATGEPEPHPIARIDASREVETERRKCVAQFVQQKIRQGAAPNTTLVRYAHLLNAILDTDFDAYSDIVESNDDEPEQSGEFEPSKDVGDNNNNSDPSHSSSVTHEDELSVTNQCGEDAQQGDERMPAYRYAFAESHGKNLQMREEEIASWFLGLLETDLPQKEEADSTSSDSACNDTRGSVRNSDSSARDSIENERESEWRPNDLDLSGILLLCALHAMSRECVTVFCLDSAMYMDEKSWILVTIIAKYFTNCLIVIGTRPPSLALGENTESSSFRKQLRLLKQMPSSTCESLDTFCSDEIDVLSRQILKVPKIPKDLLVILFSRSQGNPLFLHEIIAEMREQEVIEVDQRKGTCELHVQAPWGEKFKAQFCFSCHLKFHKKDKEKATTKTKKHRCKCCGYVFCPTCTPEACLAKLPGTCFDLVRHCRTCYNLSSSRRPSGGSAVGITSDKRTRTKDRIRSMFHSGNGGDHSSSSSASSVSPSSAGAHTLTNRIALRPPRTVKSVLTTMLDQLTVSQRMLMKTASAIGPIFDKEMLRGTCPIEAHLSRFAQDLEDLEQLAMVRRIDNFIGGVPASAKTPALAGTASTKSHADTTNAHVKVKFEFNHGFMRGVIRNQMLRGQLDKLNARIADFREQQQKELRHRFFAKANESLSRPQLVIPPPGTAGRVFVKKQSSVFSHLKLKSLKNARQWKTRYAVLQNVRLFLQYEETEAGTIGDDVVEATVEDQEEEQEDQGEEKDVNEPDESSTEQNEDEQKEQESENEVEFLGSVEGSNGHESEEDADTVVVEQQERSRANTNALMAANGLVTPATLEAEFQCIICQYALFKPVTLLIPAVAARISSYQQEEEEEYTRKLDQLDAKWKIFFLTERAERYHGDHDEEDVASLNQSLRTGDEASRWEEEYDDHSEYPVLKVEDSEDGNLHVSRNIVLDTSDANEDGIMNMRIGFAIVEFPSIFELYNEHQECSLNVIKMEEDEEMADGMPFFMSENGEDDVLVCNSYYNHITLRVCDDGGNCVMERTRAAQSGVVDFPGLRLDVPGAGHEENEGDDAGDHEEEDNDDGEFVQQGRRNVQLIEEDDDEEHHESHEISRSRRRNANHILDSEDEDEVGGSGSDEITDLNENAEHDSAVLEENGMAESEDNADADIDIEDEEQDAADENEDEAVNSEIPGRKVKRDQWEEDEESDEEDSLAQQGDGESESEVAERRPLKRARDRNVRIVDEGESDDETAEMERSIMTAVSLNGDATHDDEADEDVGNFQQTHPFYENETDEQHVYDDARQDENDVNPDYPDEDEDEEDRYQEEEDDYTGEFSE</sequence>
<feature type="region of interest" description="Disordered" evidence="8">
    <location>
        <begin position="1390"/>
        <end position="1457"/>
    </location>
</feature>
<dbReference type="CDD" id="cd00065">
    <property type="entry name" value="FYVE_like_SF"/>
    <property type="match status" value="1"/>
</dbReference>
<feature type="region of interest" description="Disordered" evidence="8">
    <location>
        <begin position="1697"/>
        <end position="1979"/>
    </location>
</feature>
<evidence type="ECO:0000256" key="3">
    <source>
        <dbReference type="ARBA" id="ARBA00022771"/>
    </source>
</evidence>
<comment type="caution">
    <text evidence="11">The sequence shown here is derived from an EMBL/GenBank/DDBJ whole genome shotgun (WGS) entry which is preliminary data.</text>
</comment>
<dbReference type="GO" id="GO:0005737">
    <property type="term" value="C:cytoplasm"/>
    <property type="evidence" value="ECO:0007669"/>
    <property type="project" value="TreeGrafter"/>
</dbReference>
<dbReference type="InterPro" id="IPR000306">
    <property type="entry name" value="Znf_FYVE"/>
</dbReference>
<feature type="compositionally biased region" description="Acidic residues" evidence="8">
    <location>
        <begin position="1803"/>
        <end position="1830"/>
    </location>
</feature>
<evidence type="ECO:0000256" key="8">
    <source>
        <dbReference type="SAM" id="MobiDB-lite"/>
    </source>
</evidence>
<reference evidence="11" key="1">
    <citation type="journal article" date="2015" name="Genom Data">
        <title>Genome sequences of six Phytophthora species associated with forests in New Zealand.</title>
        <authorList>
            <person name="Studholme D.J."/>
            <person name="McDougal R.L."/>
            <person name="Sambles C."/>
            <person name="Hansen E."/>
            <person name="Hardy G."/>
            <person name="Grant M."/>
            <person name="Ganley R.J."/>
            <person name="Williams N.M."/>
        </authorList>
    </citation>
    <scope>NUCLEOTIDE SEQUENCE</scope>
    <source>
        <strain evidence="11">NZFS 3630</strain>
    </source>
</reference>
<protein>
    <recommendedName>
        <fullName evidence="13">Adenylate cyclase</fullName>
    </recommendedName>
</protein>
<gene>
    <name evidence="11" type="ORF">JM18_005271</name>
</gene>
<dbReference type="SMART" id="SM00064">
    <property type="entry name" value="FYVE"/>
    <property type="match status" value="1"/>
</dbReference>
<feature type="compositionally biased region" description="Acidic residues" evidence="8">
    <location>
        <begin position="1949"/>
        <end position="1979"/>
    </location>
</feature>
<keyword evidence="3 6" id="KW-0863">Zinc-finger</keyword>
<dbReference type="Gene3D" id="3.30.70.1230">
    <property type="entry name" value="Nucleotide cyclase"/>
    <property type="match status" value="2"/>
</dbReference>
<dbReference type="PROSITE" id="PS50125">
    <property type="entry name" value="GUANYLATE_CYCLASE_2"/>
    <property type="match status" value="2"/>
</dbReference>
<organism evidence="11 12">
    <name type="scientific">Phytophthora kernoviae</name>
    <dbReference type="NCBI Taxonomy" id="325452"/>
    <lineage>
        <taxon>Eukaryota</taxon>
        <taxon>Sar</taxon>
        <taxon>Stramenopiles</taxon>
        <taxon>Oomycota</taxon>
        <taxon>Peronosporomycetes</taxon>
        <taxon>Peronosporales</taxon>
        <taxon>Peronosporaceae</taxon>
        <taxon>Phytophthora</taxon>
    </lineage>
</organism>
<feature type="coiled-coil region" evidence="7">
    <location>
        <begin position="1281"/>
        <end position="1308"/>
    </location>
</feature>
<reference evidence="11" key="2">
    <citation type="submission" date="2020-06" db="EMBL/GenBank/DDBJ databases">
        <authorList>
            <person name="Studholme D.J."/>
        </authorList>
    </citation>
    <scope>NUCLEOTIDE SEQUENCE</scope>
    <source>
        <strain evidence="11">NZFS 3630</strain>
    </source>
</reference>
<feature type="region of interest" description="Disordered" evidence="8">
    <location>
        <begin position="1127"/>
        <end position="1160"/>
    </location>
</feature>
<name>A0A921SH71_9STRA</name>
<accession>A0A921SH71</accession>
<dbReference type="CDD" id="cd07302">
    <property type="entry name" value="CHD"/>
    <property type="match status" value="2"/>
</dbReference>
<feature type="compositionally biased region" description="Low complexity" evidence="8">
    <location>
        <begin position="1136"/>
        <end position="1154"/>
    </location>
</feature>
<keyword evidence="5" id="KW-0067">ATP-binding</keyword>
<feature type="domain" description="FYVE-type" evidence="10">
    <location>
        <begin position="1032"/>
        <end position="1101"/>
    </location>
</feature>